<proteinExistence type="predicted"/>
<name>A0A392S4N1_9FABA</name>
<sequence length="73" mass="7763">MLSSTSSEVDPAPNGVAVVTAEKREDGSIVVHTLEREGNVLPDAMIFATHLLAQQNVMLSTDSGRAIPETTQK</sequence>
<reference evidence="1 2" key="1">
    <citation type="journal article" date="2018" name="Front. Plant Sci.">
        <title>Red Clover (Trifolium pratense) and Zigzag Clover (T. medium) - A Picture of Genomic Similarities and Differences.</title>
        <authorList>
            <person name="Dluhosova J."/>
            <person name="Istvanek J."/>
            <person name="Nedelnik J."/>
            <person name="Repkova J."/>
        </authorList>
    </citation>
    <scope>NUCLEOTIDE SEQUENCE [LARGE SCALE GENOMIC DNA]</scope>
    <source>
        <strain evidence="2">cv. 10/8</strain>
        <tissue evidence="1">Leaf</tissue>
    </source>
</reference>
<organism evidence="1 2">
    <name type="scientific">Trifolium medium</name>
    <dbReference type="NCBI Taxonomy" id="97028"/>
    <lineage>
        <taxon>Eukaryota</taxon>
        <taxon>Viridiplantae</taxon>
        <taxon>Streptophyta</taxon>
        <taxon>Embryophyta</taxon>
        <taxon>Tracheophyta</taxon>
        <taxon>Spermatophyta</taxon>
        <taxon>Magnoliopsida</taxon>
        <taxon>eudicotyledons</taxon>
        <taxon>Gunneridae</taxon>
        <taxon>Pentapetalae</taxon>
        <taxon>rosids</taxon>
        <taxon>fabids</taxon>
        <taxon>Fabales</taxon>
        <taxon>Fabaceae</taxon>
        <taxon>Papilionoideae</taxon>
        <taxon>50 kb inversion clade</taxon>
        <taxon>NPAAA clade</taxon>
        <taxon>Hologalegina</taxon>
        <taxon>IRL clade</taxon>
        <taxon>Trifolieae</taxon>
        <taxon>Trifolium</taxon>
    </lineage>
</organism>
<protein>
    <submittedName>
        <fullName evidence="1">Uncharacterized protein</fullName>
    </submittedName>
</protein>
<keyword evidence="2" id="KW-1185">Reference proteome</keyword>
<evidence type="ECO:0000313" key="2">
    <source>
        <dbReference type="Proteomes" id="UP000265520"/>
    </source>
</evidence>
<feature type="non-terminal residue" evidence="1">
    <location>
        <position position="73"/>
    </location>
</feature>
<dbReference type="AlphaFoldDB" id="A0A392S4N1"/>
<comment type="caution">
    <text evidence="1">The sequence shown here is derived from an EMBL/GenBank/DDBJ whole genome shotgun (WGS) entry which is preliminary data.</text>
</comment>
<dbReference type="EMBL" id="LXQA010320006">
    <property type="protein sequence ID" value="MCI43619.1"/>
    <property type="molecule type" value="Genomic_DNA"/>
</dbReference>
<dbReference type="Proteomes" id="UP000265520">
    <property type="component" value="Unassembled WGS sequence"/>
</dbReference>
<accession>A0A392S4N1</accession>
<evidence type="ECO:0000313" key="1">
    <source>
        <dbReference type="EMBL" id="MCI43619.1"/>
    </source>
</evidence>